<evidence type="ECO:0000313" key="2">
    <source>
        <dbReference type="Proteomes" id="UP000000268"/>
    </source>
</evidence>
<dbReference type="KEGG" id="amr:AM1_5470"/>
<dbReference type="STRING" id="329726.AM1_5470"/>
<reference evidence="1 2" key="1">
    <citation type="journal article" date="2008" name="Proc. Natl. Acad. Sci. U.S.A.">
        <title>Niche adaptation and genome expansion in the chlorophyll d-producing cyanobacterium Acaryochloris marina.</title>
        <authorList>
            <person name="Swingley W.D."/>
            <person name="Chen M."/>
            <person name="Cheung P.C."/>
            <person name="Conrad A.L."/>
            <person name="Dejesa L.C."/>
            <person name="Hao J."/>
            <person name="Honchak B.M."/>
            <person name="Karbach L.E."/>
            <person name="Kurdoglu A."/>
            <person name="Lahiri S."/>
            <person name="Mastrian S.D."/>
            <person name="Miyashita H."/>
            <person name="Page L."/>
            <person name="Ramakrishna P."/>
            <person name="Satoh S."/>
            <person name="Sattley W.M."/>
            <person name="Shimada Y."/>
            <person name="Taylor H.L."/>
            <person name="Tomo T."/>
            <person name="Tsuchiya T."/>
            <person name="Wang Z.T."/>
            <person name="Raymond J."/>
            <person name="Mimuro M."/>
            <person name="Blankenship R.E."/>
            <person name="Touchman J.W."/>
        </authorList>
    </citation>
    <scope>NUCLEOTIDE SEQUENCE [LARGE SCALE GENOMIC DNA]</scope>
    <source>
        <strain evidence="2">MBIC 11017</strain>
    </source>
</reference>
<protein>
    <submittedName>
        <fullName evidence="1">Uncharacterized protein</fullName>
    </submittedName>
</protein>
<dbReference type="AlphaFoldDB" id="B0CCY3"/>
<sequence length="51" mass="6184">MASTISKSSHKQLYYLNLWIQRLNHGVEEGRMLVNLLDYIREQIRERTHKN</sequence>
<organism evidence="1 2">
    <name type="scientific">Acaryochloris marina (strain MBIC 11017)</name>
    <dbReference type="NCBI Taxonomy" id="329726"/>
    <lineage>
        <taxon>Bacteria</taxon>
        <taxon>Bacillati</taxon>
        <taxon>Cyanobacteriota</taxon>
        <taxon>Cyanophyceae</taxon>
        <taxon>Acaryochloridales</taxon>
        <taxon>Acaryochloridaceae</taxon>
        <taxon>Acaryochloris</taxon>
    </lineage>
</organism>
<dbReference type="Proteomes" id="UP000000268">
    <property type="component" value="Chromosome"/>
</dbReference>
<dbReference type="EMBL" id="CP000828">
    <property type="protein sequence ID" value="ABW30425.1"/>
    <property type="molecule type" value="Genomic_DNA"/>
</dbReference>
<accession>B0CCY3</accession>
<evidence type="ECO:0000313" key="1">
    <source>
        <dbReference type="EMBL" id="ABW30425.1"/>
    </source>
</evidence>
<name>B0CCY3_ACAM1</name>
<gene>
    <name evidence="1" type="ordered locus">AM1_5470</name>
</gene>
<dbReference type="HOGENOM" id="CLU_3094361_0_0_3"/>
<dbReference type="RefSeq" id="WP_012165662.1">
    <property type="nucleotide sequence ID" value="NC_009925.1"/>
</dbReference>
<proteinExistence type="predicted"/>
<keyword evidence="2" id="KW-1185">Reference proteome</keyword>